<reference evidence="2" key="1">
    <citation type="submission" date="2015-02" db="EMBL/GenBank/DDBJ databases">
        <authorList>
            <person name="Gon?alves P."/>
        </authorList>
    </citation>
    <scope>NUCLEOTIDE SEQUENCE [LARGE SCALE GENOMIC DNA]</scope>
</reference>
<evidence type="ECO:0000313" key="1">
    <source>
        <dbReference type="EMBL" id="CEQ42051.1"/>
    </source>
</evidence>
<dbReference type="EMBL" id="CENE01000020">
    <property type="protein sequence ID" value="CEQ42051.1"/>
    <property type="molecule type" value="Genomic_DNA"/>
</dbReference>
<sequence length="263" mass="28930">MSDADWDSAFSALEPEIDTSAATARAARIAAARTAALEYSAKIEEPGWFNDPLQSTRSKSVGRPALFALHERYLRREWDEVLRGGLGLLGDGIKEEGEVRDLVMRAALKAGREADGRVGALARRWSEYPNQPSLCDISARVLFAAASSSSSTPNPDPSAATPRTVLQHESLLASLASLRLNRLQPPFLSTLRAILLPSHPLLARVLDERAVLQEDGRREEVVKEVGSLDLDARERETLERVLGLWGDRDEPDEEDVGRDVRSL</sequence>
<feature type="non-terminal residue" evidence="1">
    <location>
        <position position="1"/>
    </location>
</feature>
<dbReference type="AlphaFoldDB" id="A0A0D6EQD0"/>
<name>A0A0D6EQD0_SPOSA</name>
<dbReference type="OrthoDB" id="2529605at2759"/>
<keyword evidence="2" id="KW-1185">Reference proteome</keyword>
<organism evidence="1 2">
    <name type="scientific">Sporidiobolus salmonicolor</name>
    <name type="common">Yeast-like fungus</name>
    <name type="synonym">Sporobolomyces salmonicolor</name>
    <dbReference type="NCBI Taxonomy" id="5005"/>
    <lineage>
        <taxon>Eukaryota</taxon>
        <taxon>Fungi</taxon>
        <taxon>Dikarya</taxon>
        <taxon>Basidiomycota</taxon>
        <taxon>Pucciniomycotina</taxon>
        <taxon>Microbotryomycetes</taxon>
        <taxon>Sporidiobolales</taxon>
        <taxon>Sporidiobolaceae</taxon>
        <taxon>Sporobolomyces</taxon>
    </lineage>
</organism>
<gene>
    <name evidence="1" type="primary">SPOSA6832_03820</name>
</gene>
<accession>A0A0D6EQD0</accession>
<evidence type="ECO:0000313" key="2">
    <source>
        <dbReference type="Proteomes" id="UP000243876"/>
    </source>
</evidence>
<dbReference type="Proteomes" id="UP000243876">
    <property type="component" value="Unassembled WGS sequence"/>
</dbReference>
<protein>
    <submittedName>
        <fullName evidence="1">SPOSA6832_03820-mRNA-1:cds</fullName>
    </submittedName>
</protein>
<proteinExistence type="predicted"/>